<keyword evidence="3" id="KW-1185">Reference proteome</keyword>
<organism evidence="2 3">
    <name type="scientific">Pseudonocardia aurantiaca</name>
    <dbReference type="NCBI Taxonomy" id="75290"/>
    <lineage>
        <taxon>Bacteria</taxon>
        <taxon>Bacillati</taxon>
        <taxon>Actinomycetota</taxon>
        <taxon>Actinomycetes</taxon>
        <taxon>Pseudonocardiales</taxon>
        <taxon>Pseudonocardiaceae</taxon>
        <taxon>Pseudonocardia</taxon>
    </lineage>
</organism>
<feature type="domain" description="DUF427" evidence="1">
    <location>
        <begin position="38"/>
        <end position="130"/>
    </location>
</feature>
<dbReference type="Proteomes" id="UP001597145">
    <property type="component" value="Unassembled WGS sequence"/>
</dbReference>
<evidence type="ECO:0000313" key="2">
    <source>
        <dbReference type="EMBL" id="MFD1529239.1"/>
    </source>
</evidence>
<dbReference type="PANTHER" id="PTHR34310:SF8">
    <property type="entry name" value="CONSERVED PROTEIN"/>
    <property type="match status" value="1"/>
</dbReference>
<gene>
    <name evidence="2" type="ORF">ACFSCY_07275</name>
</gene>
<feature type="domain" description="DUF427" evidence="1">
    <location>
        <begin position="161"/>
        <end position="251"/>
    </location>
</feature>
<dbReference type="Pfam" id="PF04248">
    <property type="entry name" value="NTP_transf_9"/>
    <property type="match status" value="2"/>
</dbReference>
<sequence>MGLSYGDAPLSATAPKTVNYRIESPAHKLLAHPFPRRVRAEFAGRTIIDTTAGLLLHETALPPRLYVPETDIDASAFVPSDHSTHCPFKGDATYRSLAVGDRVVENALWAYPDPKPEALWLAGYASLYWEAADAWFDEDEPVRGLTDPFHRVDVRRSSRHVQVLAGDQVVAESSAPLVLAETGLPLRYYLSPDDVRVPLEPSSTSTFCPYKGDASYWSLQLPDGRTLTDAVWSYQDPYAESAAIAGRVSLLHDDLTILVDGRQI</sequence>
<protein>
    <submittedName>
        <fullName evidence="2">DUF427 domain-containing protein</fullName>
    </submittedName>
</protein>
<evidence type="ECO:0000313" key="3">
    <source>
        <dbReference type="Proteomes" id="UP001597145"/>
    </source>
</evidence>
<dbReference type="RefSeq" id="WP_343975383.1">
    <property type="nucleotide sequence ID" value="NZ_BAAAJG010000008.1"/>
</dbReference>
<dbReference type="InterPro" id="IPR038694">
    <property type="entry name" value="DUF427_sf"/>
</dbReference>
<accession>A0ABW4FF31</accession>
<dbReference type="PANTHER" id="PTHR34310">
    <property type="entry name" value="DUF427 DOMAIN PROTEIN (AFU_ORTHOLOGUE AFUA_3G02220)"/>
    <property type="match status" value="1"/>
</dbReference>
<dbReference type="EMBL" id="JBHUCP010000004">
    <property type="protein sequence ID" value="MFD1529239.1"/>
    <property type="molecule type" value="Genomic_DNA"/>
</dbReference>
<reference evidence="3" key="1">
    <citation type="journal article" date="2019" name="Int. J. Syst. Evol. Microbiol.">
        <title>The Global Catalogue of Microorganisms (GCM) 10K type strain sequencing project: providing services to taxonomists for standard genome sequencing and annotation.</title>
        <authorList>
            <consortium name="The Broad Institute Genomics Platform"/>
            <consortium name="The Broad Institute Genome Sequencing Center for Infectious Disease"/>
            <person name="Wu L."/>
            <person name="Ma J."/>
        </authorList>
    </citation>
    <scope>NUCLEOTIDE SEQUENCE [LARGE SCALE GENOMIC DNA]</scope>
    <source>
        <strain evidence="3">JCM 12165</strain>
    </source>
</reference>
<evidence type="ECO:0000259" key="1">
    <source>
        <dbReference type="Pfam" id="PF04248"/>
    </source>
</evidence>
<dbReference type="Gene3D" id="2.170.150.40">
    <property type="entry name" value="Domain of unknown function (DUF427)"/>
    <property type="match status" value="2"/>
</dbReference>
<name>A0ABW4FF31_9PSEU</name>
<comment type="caution">
    <text evidence="2">The sequence shown here is derived from an EMBL/GenBank/DDBJ whole genome shotgun (WGS) entry which is preliminary data.</text>
</comment>
<proteinExistence type="predicted"/>
<dbReference type="InterPro" id="IPR007361">
    <property type="entry name" value="DUF427"/>
</dbReference>